<dbReference type="CDD" id="cd20710">
    <property type="entry name" value="NOT1_connector"/>
    <property type="match status" value="1"/>
</dbReference>
<comment type="similarity">
    <text evidence="1">Belongs to the CNOT1 family.</text>
</comment>
<dbReference type="PANTHER" id="PTHR13162:SF8">
    <property type="entry name" value="CCR4-NOT TRANSCRIPTION COMPLEX SUBUNIT 1"/>
    <property type="match status" value="1"/>
</dbReference>
<name>A0ABM1B5S6_LIMPO</name>
<evidence type="ECO:0000313" key="6">
    <source>
        <dbReference type="RefSeq" id="XP_013775386.2"/>
    </source>
</evidence>
<dbReference type="RefSeq" id="XP_013775386.2">
    <property type="nucleotide sequence ID" value="XM_013919932.2"/>
</dbReference>
<evidence type="ECO:0000259" key="4">
    <source>
        <dbReference type="Pfam" id="PF23590"/>
    </source>
</evidence>
<dbReference type="Proteomes" id="UP000694941">
    <property type="component" value="Unplaced"/>
</dbReference>
<evidence type="ECO:0000313" key="5">
    <source>
        <dbReference type="Proteomes" id="UP000694941"/>
    </source>
</evidence>
<evidence type="ECO:0000259" key="3">
    <source>
        <dbReference type="Pfam" id="PF12842"/>
    </source>
</evidence>
<accession>A0ABM1B5S6</accession>
<sequence length="1141" mass="130062">MALVKLNDPYLIRKNETRKSSECPQEKMLTRYIEVIIFRNLKKENPSNILKDSHRLARIEHQLSPRPKEMLNISTPHPKNEPSSLDCATATKLTQEEISAAVQARVSAQGRSTASVSSRLSQPQVTDFDVNVLSVSDLCHHIQINNQLPLLQSHPHLKQVIKAAIEQSVQEWLVPVEDHFIKIVSGTCENIVKKDFALDPEETRMRSAAHLMIRSLTAGLVMVTCREVLDSSINTNLKSSFLTALGGATQHQKELVEQTAIVVAQENIQLACCFVQKIVVEKAVLELDKRLNTEYELRKLAKAEERRYCDPVVLTYQAERMPEQIRLKAGGVAPKEMAVYEEFARCIPDFLPSHERNLLLAYISNPLQVSQLFYTDDIKHICEKVIAELDRYVQGLMAIPASQQAAALYSLREEVFLLRSSRDKTTALSLIQKTVDSFLKGMTQHPSLSETANYYRDGHLLVLKALVYHRTFGIQWTVKNVTQALIRCHENYSFNFEGLDCLIQNHLVNVPVYDLHLAQTMEGGLSYHAVAFAMQLVKHYIVDKYHDGLFSMGDLHNTMELLVHIATYSRQPPEGLSQLVDTIQYTSRESGFLSRSPMGPMFMIRSGISQASDYNDPPGLREKTKYLLHEWVNRYHSASAGKDSSKAFSTFIHKMNIQGILKTEGMITRFLRLSSEMCTDLCYKTISDQPNTSSTFVRTKCFHTLDAYVRLISLLVKHIGDANNILAKINLLHKVLGIIAGKLLQDHNLRGTEFQQFSYHRLYIMLFLELSAPEPFLESISVHVLTAFCNTLHILRPSKVPGFAYAWLELVSHRVLLGKMFVLNPQQKTWSMYAELLINLLKFLSPFLRNVELPKQIQLLYKGTLRLLLLLLHDFPEFLCDYCYVFCDIIPPNSIQLRNLILSAFPCHMRLPDPFTPNLKVDLLPEIMQSPRVLTNFGSMIQPATFKKELDSYMNSRSPVTFLSELRSILQVSSEPGMKYNIPLINALVWYVGIQAISYIKSKGQTPGMGTITHTSHMDIFQNLAVDLDTEGRYLFLNAIVNQLRYPNSHTHYFSCTLLYLFAEANTEIIQEQITRVLLERVIVNRPHPWGLLITFIELIKNPRFKILNREFVHCAPEIEKLFDSVAHSCMPQKPSDTASN</sequence>
<protein>
    <submittedName>
        <fullName evidence="6">CCR4-NOT transcription complex subunit 1-like</fullName>
    </submittedName>
</protein>
<dbReference type="Pfam" id="PF12842">
    <property type="entry name" value="DUF3819"/>
    <property type="match status" value="1"/>
</dbReference>
<dbReference type="Gene3D" id="1.25.40.800">
    <property type="match status" value="1"/>
</dbReference>
<dbReference type="InterPro" id="IPR055454">
    <property type="entry name" value="CNOT1-like_NOT1_connector"/>
</dbReference>
<organism evidence="5 6">
    <name type="scientific">Limulus polyphemus</name>
    <name type="common">Atlantic horseshoe crab</name>
    <dbReference type="NCBI Taxonomy" id="6850"/>
    <lineage>
        <taxon>Eukaryota</taxon>
        <taxon>Metazoa</taxon>
        <taxon>Ecdysozoa</taxon>
        <taxon>Arthropoda</taxon>
        <taxon>Chelicerata</taxon>
        <taxon>Merostomata</taxon>
        <taxon>Xiphosura</taxon>
        <taxon>Limulidae</taxon>
        <taxon>Limulus</taxon>
    </lineage>
</organism>
<dbReference type="PANTHER" id="PTHR13162">
    <property type="entry name" value="CCR4-NOT TRANSCRIPTION COMPLEX"/>
    <property type="match status" value="1"/>
</dbReference>
<evidence type="ECO:0000256" key="1">
    <source>
        <dbReference type="ARBA" id="ARBA00025717"/>
    </source>
</evidence>
<proteinExistence type="inferred from homology"/>
<dbReference type="Pfam" id="PF04054">
    <property type="entry name" value="Not1"/>
    <property type="match status" value="1"/>
</dbReference>
<feature type="domain" description="CCR4-NOT transcription complex subunit 1" evidence="3">
    <location>
        <begin position="155"/>
        <end position="300"/>
    </location>
</feature>
<evidence type="ECO:0000259" key="2">
    <source>
        <dbReference type="Pfam" id="PF04054"/>
    </source>
</evidence>
<dbReference type="InterPro" id="IPR040398">
    <property type="entry name" value="Not1"/>
</dbReference>
<dbReference type="InterPro" id="IPR007196">
    <property type="entry name" value="CCR4-Not_Not1_C"/>
</dbReference>
<feature type="domain" description="CCR4-Not complex component Not1 C-terminal" evidence="2">
    <location>
        <begin position="768"/>
        <end position="1127"/>
    </location>
</feature>
<feature type="domain" description="CCR4-NOT transcription complex subunit 1-like NOT1 connector" evidence="4">
    <location>
        <begin position="380"/>
        <end position="583"/>
    </location>
</feature>
<dbReference type="Pfam" id="PF23590">
    <property type="entry name" value="NOT1_connector"/>
    <property type="match status" value="1"/>
</dbReference>
<dbReference type="Gene3D" id="1.25.40.790">
    <property type="match status" value="1"/>
</dbReference>
<dbReference type="GeneID" id="106460247"/>
<dbReference type="InterPro" id="IPR024557">
    <property type="entry name" value="CNOT1_dom_4"/>
</dbReference>
<reference evidence="6" key="1">
    <citation type="submission" date="2025-08" db="UniProtKB">
        <authorList>
            <consortium name="RefSeq"/>
        </authorList>
    </citation>
    <scope>IDENTIFICATION</scope>
    <source>
        <tissue evidence="6">Muscle</tissue>
    </source>
</reference>
<gene>
    <name evidence="6" type="primary">LOC106460247</name>
</gene>
<keyword evidence="5" id="KW-1185">Reference proteome</keyword>